<dbReference type="InterPro" id="IPR023395">
    <property type="entry name" value="MCP_dom_sf"/>
</dbReference>
<reference evidence="10 11" key="1">
    <citation type="journal article" date="2011" name="J. Gen. Appl. Microbiol.">
        <title>Draft genome sequencing of the enigmatic basidiomycete Mixia osmundae.</title>
        <authorList>
            <person name="Nishida H."/>
            <person name="Nagatsuka Y."/>
            <person name="Sugiyama J."/>
        </authorList>
    </citation>
    <scope>NUCLEOTIDE SEQUENCE [LARGE SCALE GENOMIC DNA]</scope>
    <source>
        <strain evidence="11">CBS 9802 / IAM 14324 / JCM 22182 / KY 12970</strain>
    </source>
</reference>
<dbReference type="AlphaFoldDB" id="G7DTE8"/>
<reference evidence="10 11" key="2">
    <citation type="journal article" date="2012" name="Open Biol.">
        <title>Characteristics of nucleosomes and linker DNA regions on the genome of the basidiomycete Mixia osmundae revealed by mono- and dinucleosome mapping.</title>
        <authorList>
            <person name="Nishida H."/>
            <person name="Kondo S."/>
            <person name="Matsumoto T."/>
            <person name="Suzuki Y."/>
            <person name="Yoshikawa H."/>
            <person name="Taylor T.D."/>
            <person name="Sugiyama J."/>
        </authorList>
    </citation>
    <scope>NUCLEOTIDE SEQUENCE [LARGE SCALE GENOMIC DNA]</scope>
    <source>
        <strain evidence="11">CBS 9802 / IAM 14324 / JCM 22182 / KY 12970</strain>
    </source>
</reference>
<keyword evidence="4 8" id="KW-0812">Transmembrane</keyword>
<dbReference type="InterPro" id="IPR018108">
    <property type="entry name" value="MCP_transmembrane"/>
</dbReference>
<feature type="repeat" description="Solcar" evidence="8">
    <location>
        <begin position="173"/>
        <end position="258"/>
    </location>
</feature>
<sequence>MGAACVTNPSDLLKVRQQLSTSTSESFVTVAARMFRTEGFLSFYKGLSASLLREASYGAIRFSTYDVCKSTILRVTQREPDAMLVKLGAGMMSGMLGAGLANPADLLKIRTQSLSATGTLRDHARAVIAQRGVAGLYKAVWPTTLRAGVLTASQLGSYDIIKRSLVKHLDFKEGIKTHLASSAAAGFICSAATNGLDVVKVRLMNDSHNRYSGAFACAAITFREEGLLAFSKGFTMCFLRLWPHSVVSLMLYEQLRKAFAISPI</sequence>
<evidence type="ECO:0000256" key="7">
    <source>
        <dbReference type="ARBA" id="ARBA00023136"/>
    </source>
</evidence>
<dbReference type="PROSITE" id="PS50920">
    <property type="entry name" value="SOLCAR"/>
    <property type="match status" value="3"/>
</dbReference>
<comment type="similarity">
    <text evidence="2 9">Belongs to the mitochondrial carrier (TC 2.A.29) family.</text>
</comment>
<dbReference type="Gene3D" id="1.50.40.10">
    <property type="entry name" value="Mitochondrial carrier domain"/>
    <property type="match status" value="1"/>
</dbReference>
<dbReference type="InterPro" id="IPR050391">
    <property type="entry name" value="Mito_Metabolite_Transporter"/>
</dbReference>
<dbReference type="HOGENOM" id="CLU_015166_14_1_1"/>
<evidence type="ECO:0000256" key="4">
    <source>
        <dbReference type="ARBA" id="ARBA00022692"/>
    </source>
</evidence>
<evidence type="ECO:0000256" key="8">
    <source>
        <dbReference type="PROSITE-ProRule" id="PRU00282"/>
    </source>
</evidence>
<keyword evidence="6" id="KW-1133">Transmembrane helix</keyword>
<dbReference type="OrthoDB" id="756301at2759"/>
<dbReference type="Proteomes" id="UP000009131">
    <property type="component" value="Unassembled WGS sequence"/>
</dbReference>
<dbReference type="Pfam" id="PF00153">
    <property type="entry name" value="Mito_carr"/>
    <property type="match status" value="3"/>
</dbReference>
<dbReference type="OMA" id="HARRYCS"/>
<dbReference type="RefSeq" id="XP_014571435.1">
    <property type="nucleotide sequence ID" value="XM_014715949.1"/>
</dbReference>
<dbReference type="GO" id="GO:0016020">
    <property type="term" value="C:membrane"/>
    <property type="evidence" value="ECO:0007669"/>
    <property type="project" value="UniProtKB-SubCell"/>
</dbReference>
<evidence type="ECO:0000256" key="9">
    <source>
        <dbReference type="RuleBase" id="RU000488"/>
    </source>
</evidence>
<evidence type="ECO:0000313" key="11">
    <source>
        <dbReference type="Proteomes" id="UP000009131"/>
    </source>
</evidence>
<evidence type="ECO:0000256" key="1">
    <source>
        <dbReference type="ARBA" id="ARBA00004141"/>
    </source>
</evidence>
<name>G7DTE8_MIXOS</name>
<feature type="repeat" description="Solcar" evidence="8">
    <location>
        <begin position="1"/>
        <end position="71"/>
    </location>
</feature>
<keyword evidence="7 8" id="KW-0472">Membrane</keyword>
<keyword evidence="11" id="KW-1185">Reference proteome</keyword>
<keyword evidence="3 9" id="KW-0813">Transport</keyword>
<dbReference type="STRING" id="764103.G7DTE8"/>
<keyword evidence="5" id="KW-0677">Repeat</keyword>
<dbReference type="InParanoid" id="G7DTE8"/>
<accession>G7DTE8</accession>
<proteinExistence type="inferred from homology"/>
<dbReference type="SUPFAM" id="SSF103506">
    <property type="entry name" value="Mitochondrial carrier"/>
    <property type="match status" value="1"/>
</dbReference>
<dbReference type="eggNOG" id="KOG0759">
    <property type="taxonomic scope" value="Eukaryota"/>
</dbReference>
<gene>
    <name evidence="10" type="primary">Mo00441</name>
    <name evidence="10" type="ORF">E5Q_00441</name>
</gene>
<comment type="subcellular location">
    <subcellularLocation>
        <location evidence="1">Membrane</location>
        <topology evidence="1">Multi-pass membrane protein</topology>
    </subcellularLocation>
</comment>
<evidence type="ECO:0000256" key="6">
    <source>
        <dbReference type="ARBA" id="ARBA00022989"/>
    </source>
</evidence>
<protein>
    <submittedName>
        <fullName evidence="10">Uncharacterized protein</fullName>
    </submittedName>
</protein>
<evidence type="ECO:0000256" key="5">
    <source>
        <dbReference type="ARBA" id="ARBA00022737"/>
    </source>
</evidence>
<dbReference type="EMBL" id="BABT02000025">
    <property type="protein sequence ID" value="GAA93795.1"/>
    <property type="molecule type" value="Genomic_DNA"/>
</dbReference>
<evidence type="ECO:0000256" key="2">
    <source>
        <dbReference type="ARBA" id="ARBA00006375"/>
    </source>
</evidence>
<comment type="caution">
    <text evidence="10">The sequence shown here is derived from an EMBL/GenBank/DDBJ whole genome shotgun (WGS) entry which is preliminary data.</text>
</comment>
<feature type="repeat" description="Solcar" evidence="8">
    <location>
        <begin position="81"/>
        <end position="164"/>
    </location>
</feature>
<dbReference type="PANTHER" id="PTHR45618">
    <property type="entry name" value="MITOCHONDRIAL DICARBOXYLATE CARRIER-RELATED"/>
    <property type="match status" value="1"/>
</dbReference>
<evidence type="ECO:0000256" key="3">
    <source>
        <dbReference type="ARBA" id="ARBA00022448"/>
    </source>
</evidence>
<evidence type="ECO:0000313" key="10">
    <source>
        <dbReference type="EMBL" id="GAA93795.1"/>
    </source>
</evidence>
<organism evidence="10 11">
    <name type="scientific">Mixia osmundae (strain CBS 9802 / IAM 14324 / JCM 22182 / KY 12970)</name>
    <dbReference type="NCBI Taxonomy" id="764103"/>
    <lineage>
        <taxon>Eukaryota</taxon>
        <taxon>Fungi</taxon>
        <taxon>Dikarya</taxon>
        <taxon>Basidiomycota</taxon>
        <taxon>Pucciniomycotina</taxon>
        <taxon>Mixiomycetes</taxon>
        <taxon>Mixiales</taxon>
        <taxon>Mixiaceae</taxon>
        <taxon>Mixia</taxon>
    </lineage>
</organism>